<dbReference type="EMBL" id="LSSM01006620">
    <property type="protein sequence ID" value="OMJ10414.1"/>
    <property type="molecule type" value="Genomic_DNA"/>
</dbReference>
<comment type="caution">
    <text evidence="1">The sequence shown here is derived from an EMBL/GenBank/DDBJ whole genome shotgun (WGS) entry which is preliminary data.</text>
</comment>
<proteinExistence type="predicted"/>
<gene>
    <name evidence="1" type="ORF">AYI69_g10251</name>
</gene>
<dbReference type="Proteomes" id="UP000187429">
    <property type="component" value="Unassembled WGS sequence"/>
</dbReference>
<sequence length="179" mass="20911">MPHLWASADLGARERRWKKDHPICKQNITPSRKELFYYRPRRTSNLMGVTDHSALIQLFTKDIHLGRLGRWALKLRNYDFEVIHKDGSKNPADFLSRYPAEIGESEVLYIDQWENRTSYKSLYDATRNEYNGESESTEPVASFTRRKGSYTLQTVKKGNYTHVQNASRRCAVNTITPHM</sequence>
<reference evidence="2" key="1">
    <citation type="submission" date="2017-01" db="EMBL/GenBank/DDBJ databases">
        <authorList>
            <person name="Wang Y."/>
            <person name="White M."/>
            <person name="Kvist S."/>
            <person name="Moncalvo J.-M."/>
        </authorList>
    </citation>
    <scope>NUCLEOTIDE SEQUENCE [LARGE SCALE GENOMIC DNA]</scope>
    <source>
        <strain evidence="2">ID-206-W2</strain>
    </source>
</reference>
<keyword evidence="2" id="KW-1185">Reference proteome</keyword>
<evidence type="ECO:0000313" key="1">
    <source>
        <dbReference type="EMBL" id="OMJ10414.1"/>
    </source>
</evidence>
<evidence type="ECO:0008006" key="3">
    <source>
        <dbReference type="Google" id="ProtNLM"/>
    </source>
</evidence>
<organism evidence="1 2">
    <name type="scientific">Smittium culicis</name>
    <dbReference type="NCBI Taxonomy" id="133412"/>
    <lineage>
        <taxon>Eukaryota</taxon>
        <taxon>Fungi</taxon>
        <taxon>Fungi incertae sedis</taxon>
        <taxon>Zoopagomycota</taxon>
        <taxon>Kickxellomycotina</taxon>
        <taxon>Harpellomycetes</taxon>
        <taxon>Harpellales</taxon>
        <taxon>Legeriomycetaceae</taxon>
        <taxon>Smittium</taxon>
    </lineage>
</organism>
<name>A0A1R1X702_9FUNG</name>
<evidence type="ECO:0000313" key="2">
    <source>
        <dbReference type="Proteomes" id="UP000187429"/>
    </source>
</evidence>
<accession>A0A1R1X702</accession>
<protein>
    <recommendedName>
        <fullName evidence="3">Reverse transcriptase RNase H-like domain-containing protein</fullName>
    </recommendedName>
</protein>
<dbReference type="OrthoDB" id="4369127at2759"/>
<dbReference type="AlphaFoldDB" id="A0A1R1X702"/>